<feature type="non-terminal residue" evidence="2">
    <location>
        <position position="1"/>
    </location>
</feature>
<gene>
    <name evidence="2" type="ORF">TSPGSL018_9541</name>
</gene>
<feature type="compositionally biased region" description="Basic and acidic residues" evidence="1">
    <location>
        <begin position="1"/>
        <end position="13"/>
    </location>
</feature>
<reference evidence="2" key="1">
    <citation type="submission" date="2014-05" db="EMBL/GenBank/DDBJ databases">
        <title>The transcriptome of the halophilic microalga Tetraselmis sp. GSL018 isolated from the Great Salt Lake, Utah.</title>
        <authorList>
            <person name="Jinkerson R.E."/>
            <person name="D'Adamo S."/>
            <person name="Posewitz M.C."/>
        </authorList>
    </citation>
    <scope>NUCLEOTIDE SEQUENCE</scope>
    <source>
        <strain evidence="2">GSL018</strain>
    </source>
</reference>
<proteinExistence type="predicted"/>
<feature type="region of interest" description="Disordered" evidence="1">
    <location>
        <begin position="63"/>
        <end position="88"/>
    </location>
</feature>
<feature type="non-terminal residue" evidence="2">
    <location>
        <position position="88"/>
    </location>
</feature>
<accession>A0A061S934</accession>
<feature type="region of interest" description="Disordered" evidence="1">
    <location>
        <begin position="1"/>
        <end position="35"/>
    </location>
</feature>
<evidence type="ECO:0000313" key="2">
    <source>
        <dbReference type="EMBL" id="JAC80758.1"/>
    </source>
</evidence>
<dbReference type="AlphaFoldDB" id="A0A061S934"/>
<evidence type="ECO:0000256" key="1">
    <source>
        <dbReference type="SAM" id="MobiDB-lite"/>
    </source>
</evidence>
<sequence length="88" mass="9419">HRAEWGCRGRPQDAARSARHQVLPREGAGHAGRGAAEGLRGLRRAGIPLGRLLGPVLQRLIRPGLPGAQRRPCQGQRGIRGRAADGRP</sequence>
<dbReference type="EMBL" id="GBEZ01004461">
    <property type="protein sequence ID" value="JAC80758.1"/>
    <property type="molecule type" value="Transcribed_RNA"/>
</dbReference>
<protein>
    <submittedName>
        <fullName evidence="2">Uncharacterized protein</fullName>
    </submittedName>
</protein>
<name>A0A061S934_9CHLO</name>
<organism evidence="2">
    <name type="scientific">Tetraselmis sp. GSL018</name>
    <dbReference type="NCBI Taxonomy" id="582737"/>
    <lineage>
        <taxon>Eukaryota</taxon>
        <taxon>Viridiplantae</taxon>
        <taxon>Chlorophyta</taxon>
        <taxon>core chlorophytes</taxon>
        <taxon>Chlorodendrophyceae</taxon>
        <taxon>Chlorodendrales</taxon>
        <taxon>Chlorodendraceae</taxon>
        <taxon>Tetraselmis</taxon>
    </lineage>
</organism>